<dbReference type="EMBL" id="ACOP02000071">
    <property type="protein sequence ID" value="EEU95889.1"/>
    <property type="molecule type" value="Genomic_DNA"/>
</dbReference>
<dbReference type="AlphaFoldDB" id="C7H8C9"/>
<dbReference type="STRING" id="411483.FAEPRAA2165_02569"/>
<evidence type="ECO:0000313" key="3">
    <source>
        <dbReference type="Proteomes" id="UP000004619"/>
    </source>
</evidence>
<evidence type="ECO:0000259" key="1">
    <source>
        <dbReference type="Pfam" id="PF13443"/>
    </source>
</evidence>
<dbReference type="InterPro" id="IPR010982">
    <property type="entry name" value="Lambda_DNA-bd_dom_sf"/>
</dbReference>
<gene>
    <name evidence="2" type="ORF">FAEPRAA2165_02569</name>
</gene>
<reference evidence="2" key="1">
    <citation type="submission" date="2009-08" db="EMBL/GenBank/DDBJ databases">
        <authorList>
            <person name="Weinstock G."/>
            <person name="Sodergren E."/>
            <person name="Clifton S."/>
            <person name="Fulton L."/>
            <person name="Fulton B."/>
            <person name="Courtney L."/>
            <person name="Fronick C."/>
            <person name="Harrison M."/>
            <person name="Strong C."/>
            <person name="Farmer C."/>
            <person name="Delahaunty K."/>
            <person name="Markovic C."/>
            <person name="Hall O."/>
            <person name="Minx P."/>
            <person name="Tomlinson C."/>
            <person name="Mitreva M."/>
            <person name="Nelson J."/>
            <person name="Hou S."/>
            <person name="Wollam A."/>
            <person name="Pepin K.H."/>
            <person name="Johnson M."/>
            <person name="Bhonagiri V."/>
            <person name="Nash W.E."/>
            <person name="Warren W."/>
            <person name="Chinwalla A."/>
            <person name="Mardis E.R."/>
            <person name="Wilson R.K."/>
        </authorList>
    </citation>
    <scope>NUCLEOTIDE SEQUENCE [LARGE SCALE GENOMIC DNA]</scope>
    <source>
        <strain evidence="2">A2-165</strain>
    </source>
</reference>
<keyword evidence="3" id="KW-1185">Reference proteome</keyword>
<dbReference type="CDD" id="cd00093">
    <property type="entry name" value="HTH_XRE"/>
    <property type="match status" value="1"/>
</dbReference>
<dbReference type="GO" id="GO:0003677">
    <property type="term" value="F:DNA binding"/>
    <property type="evidence" value="ECO:0007669"/>
    <property type="project" value="InterPro"/>
</dbReference>
<sequence length="81" mass="9230">MQREGTMMIYSYDKLWKLLIDRKITKTEMRQQTGISTNMLAKMGKQMPVSMEALAKICNYLGCGLDDVVEIFSSTEEGGDR</sequence>
<dbReference type="eggNOG" id="COG3655">
    <property type="taxonomic scope" value="Bacteria"/>
</dbReference>
<proteinExistence type="predicted"/>
<dbReference type="Proteomes" id="UP000004619">
    <property type="component" value="Unassembled WGS sequence"/>
</dbReference>
<dbReference type="HOGENOM" id="CLU_066192_31_1_9"/>
<dbReference type="InterPro" id="IPR001387">
    <property type="entry name" value="Cro/C1-type_HTH"/>
</dbReference>
<dbReference type="SUPFAM" id="SSF47413">
    <property type="entry name" value="lambda repressor-like DNA-binding domains"/>
    <property type="match status" value="1"/>
</dbReference>
<feature type="domain" description="HTH cro/C1-type" evidence="1">
    <location>
        <begin position="14"/>
        <end position="71"/>
    </location>
</feature>
<accession>C7H8C9</accession>
<organism evidence="2 3">
    <name type="scientific">Faecalibacterium duncaniae (strain DSM 17677 / JCM 31915 / A2-165)</name>
    <name type="common">Faecalibacterium prausnitzii</name>
    <dbReference type="NCBI Taxonomy" id="411483"/>
    <lineage>
        <taxon>Bacteria</taxon>
        <taxon>Bacillati</taxon>
        <taxon>Bacillota</taxon>
        <taxon>Clostridia</taxon>
        <taxon>Eubacteriales</taxon>
        <taxon>Oscillospiraceae</taxon>
        <taxon>Faecalibacterium</taxon>
    </lineage>
</organism>
<dbReference type="Pfam" id="PF13443">
    <property type="entry name" value="HTH_26"/>
    <property type="match status" value="1"/>
</dbReference>
<evidence type="ECO:0000313" key="2">
    <source>
        <dbReference type="EMBL" id="EEU95889.1"/>
    </source>
</evidence>
<name>C7H8C9_FAED2</name>
<comment type="caution">
    <text evidence="2">The sequence shown here is derived from an EMBL/GenBank/DDBJ whole genome shotgun (WGS) entry which is preliminary data.</text>
</comment>
<dbReference type="Gene3D" id="1.10.260.40">
    <property type="entry name" value="lambda repressor-like DNA-binding domains"/>
    <property type="match status" value="1"/>
</dbReference>
<protein>
    <recommendedName>
        <fullName evidence="1">HTH cro/C1-type domain-containing protein</fullName>
    </recommendedName>
</protein>